<name>T0J044_9SPHN</name>
<dbReference type="Proteomes" id="UP000015523">
    <property type="component" value="Unassembled WGS sequence"/>
</dbReference>
<proteinExistence type="predicted"/>
<keyword evidence="2" id="KW-1185">Reference proteome</keyword>
<comment type="caution">
    <text evidence="1">The sequence shown here is derived from an EMBL/GenBank/DDBJ whole genome shotgun (WGS) entry which is preliminary data.</text>
</comment>
<sequence>MLLSRIESRGQFRDWYAHGDPVPGVHLSRFPIADHDDAARLGTFTRPACHDEAAGAPLRPLEHPVVVVAPTACPKTVKRYLAASRPKDAPWPKEPAEDFHRALDRKLAQRWRRA</sequence>
<organism evidence="1 2">
    <name type="scientific">Sphingobium ummariense RL-3</name>
    <dbReference type="NCBI Taxonomy" id="1346791"/>
    <lineage>
        <taxon>Bacteria</taxon>
        <taxon>Pseudomonadati</taxon>
        <taxon>Pseudomonadota</taxon>
        <taxon>Alphaproteobacteria</taxon>
        <taxon>Sphingomonadales</taxon>
        <taxon>Sphingomonadaceae</taxon>
        <taxon>Sphingobium</taxon>
    </lineage>
</organism>
<evidence type="ECO:0000313" key="2">
    <source>
        <dbReference type="Proteomes" id="UP000015523"/>
    </source>
</evidence>
<reference evidence="1 2" key="1">
    <citation type="journal article" date="2013" name="Genome Announc.">
        <title>Draft Genome Sequence of Sphingobium ummariense Strain RL-3, a Hexachlorocyclohexane-Degrading Bacterium.</title>
        <authorList>
            <person name="Kohli P."/>
            <person name="Dua A."/>
            <person name="Sangwan N."/>
            <person name="Oldach P."/>
            <person name="Khurana J.P."/>
            <person name="Lal R."/>
        </authorList>
    </citation>
    <scope>NUCLEOTIDE SEQUENCE [LARGE SCALE GENOMIC DNA]</scope>
    <source>
        <strain evidence="1 2">RL-3</strain>
    </source>
</reference>
<dbReference type="EMBL" id="AUWY01000126">
    <property type="protein sequence ID" value="EQB30137.1"/>
    <property type="molecule type" value="Genomic_DNA"/>
</dbReference>
<evidence type="ECO:0000313" key="1">
    <source>
        <dbReference type="EMBL" id="EQB30137.1"/>
    </source>
</evidence>
<dbReference type="RefSeq" id="WP_021319860.1">
    <property type="nucleotide sequence ID" value="NZ_AUWY01000126.1"/>
</dbReference>
<dbReference type="AlphaFoldDB" id="T0J044"/>
<accession>T0J044</accession>
<protein>
    <submittedName>
        <fullName evidence="1">Uncharacterized protein</fullName>
    </submittedName>
</protein>
<dbReference type="PATRIC" id="fig|1346791.3.peg.4145"/>
<dbReference type="STRING" id="1346791.M529_21435"/>
<gene>
    <name evidence="1" type="ORF">M529_21435</name>
</gene>